<name>A0ABP9QJK4_9RHOO</name>
<dbReference type="SUPFAM" id="SSF48230">
    <property type="entry name" value="Chondroitin AC/alginate lyase"/>
    <property type="match status" value="1"/>
</dbReference>
<keyword evidence="4" id="KW-1185">Reference proteome</keyword>
<evidence type="ECO:0000256" key="1">
    <source>
        <dbReference type="ARBA" id="ARBA00004196"/>
    </source>
</evidence>
<dbReference type="Gene3D" id="2.70.98.70">
    <property type="match status" value="1"/>
</dbReference>
<proteinExistence type="predicted"/>
<dbReference type="RefSeq" id="WP_345532216.1">
    <property type="nucleotide sequence ID" value="NZ_BAABLD010000007.1"/>
</dbReference>
<dbReference type="Pfam" id="PF07940">
    <property type="entry name" value="Hepar_II_III_C"/>
    <property type="match status" value="1"/>
</dbReference>
<feature type="domain" description="Heparinase II/III-like C-terminal" evidence="2">
    <location>
        <begin position="373"/>
        <end position="577"/>
    </location>
</feature>
<dbReference type="Gene3D" id="1.50.10.100">
    <property type="entry name" value="Chondroitin AC/alginate lyase"/>
    <property type="match status" value="1"/>
</dbReference>
<dbReference type="InterPro" id="IPR008929">
    <property type="entry name" value="Chondroitin_lyas"/>
</dbReference>
<evidence type="ECO:0000259" key="2">
    <source>
        <dbReference type="Pfam" id="PF07940"/>
    </source>
</evidence>
<evidence type="ECO:0000313" key="4">
    <source>
        <dbReference type="Proteomes" id="UP001500547"/>
    </source>
</evidence>
<dbReference type="Proteomes" id="UP001500547">
    <property type="component" value="Unassembled WGS sequence"/>
</dbReference>
<reference evidence="4" key="1">
    <citation type="journal article" date="2019" name="Int. J. Syst. Evol. Microbiol.">
        <title>The Global Catalogue of Microorganisms (GCM) 10K type strain sequencing project: providing services to taxonomists for standard genome sequencing and annotation.</title>
        <authorList>
            <consortium name="The Broad Institute Genomics Platform"/>
            <consortium name="The Broad Institute Genome Sequencing Center for Infectious Disease"/>
            <person name="Wu L."/>
            <person name="Ma J."/>
        </authorList>
    </citation>
    <scope>NUCLEOTIDE SEQUENCE [LARGE SCALE GENOMIC DNA]</scope>
    <source>
        <strain evidence="4">JCM 18715</strain>
    </source>
</reference>
<comment type="subcellular location">
    <subcellularLocation>
        <location evidence="1">Cell envelope</location>
    </subcellularLocation>
</comment>
<dbReference type="EMBL" id="BAABLD010000007">
    <property type="protein sequence ID" value="GAA5163014.1"/>
    <property type="molecule type" value="Genomic_DNA"/>
</dbReference>
<gene>
    <name evidence="3" type="ORF">GCM10025770_14510</name>
</gene>
<accession>A0ABP9QJK4</accession>
<organism evidence="3 4">
    <name type="scientific">Viridibacterium curvum</name>
    <dbReference type="NCBI Taxonomy" id="1101404"/>
    <lineage>
        <taxon>Bacteria</taxon>
        <taxon>Pseudomonadati</taxon>
        <taxon>Pseudomonadota</taxon>
        <taxon>Betaproteobacteria</taxon>
        <taxon>Rhodocyclales</taxon>
        <taxon>Rhodocyclaceae</taxon>
        <taxon>Viridibacterium</taxon>
    </lineage>
</organism>
<dbReference type="PANTHER" id="PTHR38045">
    <property type="entry name" value="CHROMOSOME 1, WHOLE GENOME SHOTGUN SEQUENCE"/>
    <property type="match status" value="1"/>
</dbReference>
<dbReference type="PROSITE" id="PS51257">
    <property type="entry name" value="PROKAR_LIPOPROTEIN"/>
    <property type="match status" value="1"/>
</dbReference>
<sequence length="592" mass="65455">MHRRDFLSLLPLLAACASAPTVKTTGGAKRRVPRLLATDADFQALATRRKLDADLDRFVMLLLERANSDLRLSLLERKLQGKRLLDVSREFIRRSLLWAFAWRVTGNEVWLDRARREMLNVASFSDWNPSHYLDVAEMTAGLAISYDWLYSALSEEDRRTVRRAIVDKGIAQARHGHKTFDMTNNWGQVCIGGMVLGALAVEDDEPELAADLLAAARTKAFLALDAYRPDGVYPEGPGYWTYGTSYEVLLIAALRGLRNTDWGLLQAPGLLRSAEFYAHAVGPTGKHFNFSDSGEGQELATPFFYLARELKQPGLLAPKRTMIRNKQGLSERFAPLAALWWPTAGNDAPPPLHFAGQGHQPVAIWRSSWTDPNALYFAIKAGGAAHNHAHMDAGSFVLDFDGVRWARDLGMQDYNSLESRGVDLWNMKQDSPRWKVFRLGNAAHSTLMVDLQLHNATGMATLAMPGENEALIDLTPVFLPGQLKRATRQARFESNAVSLQDEIAGAKPGSSVRWAMTTEAAIRIEGQTAVLSIANKSLRVRFTGSAAQLSVQDISRPANPLDVANPNVRQLVVSGTADAAGNWQLGTRFSRE</sequence>
<comment type="caution">
    <text evidence="3">The sequence shown here is derived from an EMBL/GenBank/DDBJ whole genome shotgun (WGS) entry which is preliminary data.</text>
</comment>
<dbReference type="InterPro" id="IPR012480">
    <property type="entry name" value="Hepar_II_III_C"/>
</dbReference>
<dbReference type="PANTHER" id="PTHR38045:SF1">
    <property type="entry name" value="HEPARINASE II_III-LIKE PROTEIN"/>
    <property type="match status" value="1"/>
</dbReference>
<protein>
    <recommendedName>
        <fullName evidence="2">Heparinase II/III-like C-terminal domain-containing protein</fullName>
    </recommendedName>
</protein>
<evidence type="ECO:0000313" key="3">
    <source>
        <dbReference type="EMBL" id="GAA5163014.1"/>
    </source>
</evidence>